<organism evidence="1 2">
    <name type="scientific">Catharanthus roseus</name>
    <name type="common">Madagascar periwinkle</name>
    <name type="synonym">Vinca rosea</name>
    <dbReference type="NCBI Taxonomy" id="4058"/>
    <lineage>
        <taxon>Eukaryota</taxon>
        <taxon>Viridiplantae</taxon>
        <taxon>Streptophyta</taxon>
        <taxon>Embryophyta</taxon>
        <taxon>Tracheophyta</taxon>
        <taxon>Spermatophyta</taxon>
        <taxon>Magnoliopsida</taxon>
        <taxon>eudicotyledons</taxon>
        <taxon>Gunneridae</taxon>
        <taxon>Pentapetalae</taxon>
        <taxon>asterids</taxon>
        <taxon>lamiids</taxon>
        <taxon>Gentianales</taxon>
        <taxon>Apocynaceae</taxon>
        <taxon>Rauvolfioideae</taxon>
        <taxon>Vinceae</taxon>
        <taxon>Catharanthinae</taxon>
        <taxon>Catharanthus</taxon>
    </lineage>
</organism>
<proteinExistence type="predicted"/>
<evidence type="ECO:0000313" key="1">
    <source>
        <dbReference type="EMBL" id="KAI5651243.1"/>
    </source>
</evidence>
<dbReference type="Proteomes" id="UP001060085">
    <property type="component" value="Linkage Group LG08"/>
</dbReference>
<sequence length="269" mass="30913">MGGGFDSLRLEDEFESEFTLAEIVEMESLYKQMGEKSADQQFCEELATKFSSSVYRHGKSFIKWQQVHSWFHDTKKELEAKISSLHQRPAVLAIKSAPGSSSSLKLKTFKTPLPKKAQKPAAETPRRPIAERIAELSELAFEAKSAKDLAWYDVATFIHYRITSTAELEVRVRFAGFGKDQDEWINVRRGVRQRSIPLEPSECDKVKVGDLVLCFREDEHHAIYCDAFIEEIERTSHDNEVCKCIFVVRYDLDDFEDKVPPSRICIRPT</sequence>
<evidence type="ECO:0000313" key="2">
    <source>
        <dbReference type="Proteomes" id="UP001060085"/>
    </source>
</evidence>
<gene>
    <name evidence="1" type="ORF">M9H77_37248</name>
</gene>
<comment type="caution">
    <text evidence="1">The sequence shown here is derived from an EMBL/GenBank/DDBJ whole genome shotgun (WGS) entry which is preliminary data.</text>
</comment>
<name>A0ACB9ZUG6_CATRO</name>
<dbReference type="EMBL" id="CM044708">
    <property type="protein sequence ID" value="KAI5651243.1"/>
    <property type="molecule type" value="Genomic_DNA"/>
</dbReference>
<protein>
    <submittedName>
        <fullName evidence="1">Uncharacterized protein</fullName>
    </submittedName>
</protein>
<reference evidence="2" key="1">
    <citation type="journal article" date="2023" name="Nat. Plants">
        <title>Single-cell RNA sequencing provides a high-resolution roadmap for understanding the multicellular compartmentation of specialized metabolism.</title>
        <authorList>
            <person name="Sun S."/>
            <person name="Shen X."/>
            <person name="Li Y."/>
            <person name="Li Y."/>
            <person name="Wang S."/>
            <person name="Li R."/>
            <person name="Zhang H."/>
            <person name="Shen G."/>
            <person name="Guo B."/>
            <person name="Wei J."/>
            <person name="Xu J."/>
            <person name="St-Pierre B."/>
            <person name="Chen S."/>
            <person name="Sun C."/>
        </authorList>
    </citation>
    <scope>NUCLEOTIDE SEQUENCE [LARGE SCALE GENOMIC DNA]</scope>
</reference>
<keyword evidence="2" id="KW-1185">Reference proteome</keyword>
<accession>A0ACB9ZUG6</accession>